<dbReference type="InterPro" id="IPR003795">
    <property type="entry name" value="DUF192"/>
</dbReference>
<dbReference type="EMBL" id="LGFO01000208">
    <property type="protein sequence ID" value="KUK35945.1"/>
    <property type="molecule type" value="Genomic_DNA"/>
</dbReference>
<reference evidence="2" key="1">
    <citation type="journal article" date="2015" name="MBio">
        <title>Genome-Resolved Metagenomic Analysis Reveals Roles for Candidate Phyla and Other Microbial Community Members in Biogeochemical Transformations in Oil Reservoirs.</title>
        <authorList>
            <person name="Hu P."/>
            <person name="Tom L."/>
            <person name="Singh A."/>
            <person name="Thomas B.C."/>
            <person name="Baker B.J."/>
            <person name="Piceno Y.M."/>
            <person name="Andersen G.L."/>
            <person name="Banfield J.F."/>
        </authorList>
    </citation>
    <scope>NUCLEOTIDE SEQUENCE [LARGE SCALE GENOMIC DNA]</scope>
</reference>
<organism evidence="1 2">
    <name type="scientific">Thermacetogenium phaeum</name>
    <dbReference type="NCBI Taxonomy" id="85874"/>
    <lineage>
        <taxon>Bacteria</taxon>
        <taxon>Bacillati</taxon>
        <taxon>Bacillota</taxon>
        <taxon>Clostridia</taxon>
        <taxon>Thermoanaerobacterales</taxon>
        <taxon>Thermoanaerobacteraceae</taxon>
        <taxon>Thermacetogenium</taxon>
    </lineage>
</organism>
<protein>
    <recommendedName>
        <fullName evidence="3">DUF192 domain-containing protein</fullName>
    </recommendedName>
</protein>
<dbReference type="PANTHER" id="PTHR37953:SF1">
    <property type="entry name" value="UPF0127 PROTEIN MJ1496"/>
    <property type="match status" value="1"/>
</dbReference>
<dbReference type="InterPro" id="IPR038695">
    <property type="entry name" value="Saro_0823-like_sf"/>
</dbReference>
<sequence length="124" mass="13857">MKQGGMFVEIYNTTRQVVLAENVQVAVSFFDRLKGLLGRREFRVGEGLLLKPCRAVHSCFMLFPIDAVFLDEQMVVVHIIEGLPPFRLSPVIHKASSVLELPAGVTRLSGTRIGDRLSLRTSFD</sequence>
<name>A0A101FFA5_9THEO</name>
<accession>A0A101FFA5</accession>
<dbReference type="AlphaFoldDB" id="A0A101FFA5"/>
<gene>
    <name evidence="1" type="ORF">XD66_1348</name>
</gene>
<dbReference type="PANTHER" id="PTHR37953">
    <property type="entry name" value="UPF0127 PROTEIN MJ1496"/>
    <property type="match status" value="1"/>
</dbReference>
<evidence type="ECO:0000313" key="2">
    <source>
        <dbReference type="Proteomes" id="UP000053326"/>
    </source>
</evidence>
<dbReference type="PATRIC" id="fig|85874.4.peg.844"/>
<dbReference type="Pfam" id="PF02643">
    <property type="entry name" value="DUF192"/>
    <property type="match status" value="1"/>
</dbReference>
<evidence type="ECO:0000313" key="1">
    <source>
        <dbReference type="EMBL" id="KUK35945.1"/>
    </source>
</evidence>
<dbReference type="Proteomes" id="UP000053326">
    <property type="component" value="Unassembled WGS sequence"/>
</dbReference>
<evidence type="ECO:0008006" key="3">
    <source>
        <dbReference type="Google" id="ProtNLM"/>
    </source>
</evidence>
<proteinExistence type="predicted"/>
<comment type="caution">
    <text evidence="1">The sequence shown here is derived from an EMBL/GenBank/DDBJ whole genome shotgun (WGS) entry which is preliminary data.</text>
</comment>
<dbReference type="Gene3D" id="2.60.120.1140">
    <property type="entry name" value="Protein of unknown function DUF192"/>
    <property type="match status" value="1"/>
</dbReference>